<gene>
    <name evidence="1" type="ORF">R5W23_002971</name>
</gene>
<evidence type="ECO:0000313" key="1">
    <source>
        <dbReference type="EMBL" id="MDY3561690.1"/>
    </source>
</evidence>
<keyword evidence="2" id="KW-1185">Reference proteome</keyword>
<accession>A0ABU5F4M2</accession>
<dbReference type="Proteomes" id="UP001272242">
    <property type="component" value="Unassembled WGS sequence"/>
</dbReference>
<organism evidence="1 2">
    <name type="scientific">Gemmata algarum</name>
    <dbReference type="NCBI Taxonomy" id="2975278"/>
    <lineage>
        <taxon>Bacteria</taxon>
        <taxon>Pseudomonadati</taxon>
        <taxon>Planctomycetota</taxon>
        <taxon>Planctomycetia</taxon>
        <taxon>Gemmatales</taxon>
        <taxon>Gemmataceae</taxon>
        <taxon>Gemmata</taxon>
    </lineage>
</organism>
<name>A0ABU5F4M2_9BACT</name>
<evidence type="ECO:0000313" key="2">
    <source>
        <dbReference type="Proteomes" id="UP001272242"/>
    </source>
</evidence>
<sequence>MGALNNAAVGAFVNEYFVSSYQKVATFKIVGGQKQGGNVAAYFCAPDGRVLHCVAGPVDAQTFLREAKWVVETTKTCMRDAKNDGATFKELFRKAHAEKLRREFGIVVEAVTYDPPDPMDEKDALTYRDPTGRPLAPKLPPPPIDGPDVTLGAKKFEQMQKDAAGAPGNRVVACGKGGRVVVTNQGLVHQIMAAHAMIPIERVYGTVFETILGEKISTKPVDVVRPFTWVDKDGNRLRPGGP</sequence>
<dbReference type="EMBL" id="JAXBLV010000199">
    <property type="protein sequence ID" value="MDY3561690.1"/>
    <property type="molecule type" value="Genomic_DNA"/>
</dbReference>
<proteinExistence type="predicted"/>
<reference evidence="2" key="1">
    <citation type="journal article" date="2023" name="Mar. Drugs">
        <title>Gemmata algarum, a Novel Planctomycete Isolated from an Algal Mat, Displays Antimicrobial Activity.</title>
        <authorList>
            <person name="Kumar G."/>
            <person name="Kallscheuer N."/>
            <person name="Kashif M."/>
            <person name="Ahamad S."/>
            <person name="Jagadeeshwari U."/>
            <person name="Pannikurungottu S."/>
            <person name="Haufschild T."/>
            <person name="Kabuu M."/>
            <person name="Sasikala C."/>
            <person name="Jogler C."/>
            <person name="Ramana C."/>
        </authorList>
    </citation>
    <scope>NUCLEOTIDE SEQUENCE [LARGE SCALE GENOMIC DNA]</scope>
    <source>
        <strain evidence="2">JC673</strain>
    </source>
</reference>
<protein>
    <submittedName>
        <fullName evidence="1">Uncharacterized protein</fullName>
    </submittedName>
</protein>
<comment type="caution">
    <text evidence="1">The sequence shown here is derived from an EMBL/GenBank/DDBJ whole genome shotgun (WGS) entry which is preliminary data.</text>
</comment>
<dbReference type="RefSeq" id="WP_320688059.1">
    <property type="nucleotide sequence ID" value="NZ_JAXBLV010000199.1"/>
</dbReference>